<keyword evidence="5" id="KW-0732">Signal</keyword>
<evidence type="ECO:0000256" key="5">
    <source>
        <dbReference type="SAM" id="SignalP"/>
    </source>
</evidence>
<evidence type="ECO:0000313" key="7">
    <source>
        <dbReference type="Proteomes" id="UP000318815"/>
    </source>
</evidence>
<dbReference type="Pfam" id="PF04616">
    <property type="entry name" value="Glyco_hydro_43"/>
    <property type="match status" value="1"/>
</dbReference>
<dbReference type="OrthoDB" id="1016412at2"/>
<protein>
    <submittedName>
        <fullName evidence="6">Family 43 glycosylhydrolase</fullName>
    </submittedName>
</protein>
<dbReference type="GO" id="GO:0004553">
    <property type="term" value="F:hydrolase activity, hydrolyzing O-glycosyl compounds"/>
    <property type="evidence" value="ECO:0007669"/>
    <property type="project" value="InterPro"/>
</dbReference>
<dbReference type="PANTHER" id="PTHR42812:SF14">
    <property type="entry name" value="SECRETED PROTEIN"/>
    <property type="match status" value="1"/>
</dbReference>
<dbReference type="InterPro" id="IPR051795">
    <property type="entry name" value="Glycosyl_Hydrlase_43"/>
</dbReference>
<sequence>MVCMPVCIRLLWTAPAYSNPVAPVGDPALTVPAAVVPVMDQWMRDTYVMTGPDGYYYMTGTTATPGRTFPAGRVHCWDYNDGLYLWRSKNMQQWEPMGRIWSFDKDAAAWQQKGKALEPGAMSPNKDLLDSFYRAVWAPELHYIKSKKKWLLIACINGGIGSFVLESTSGKPEGPYRNIKGNMYKAIFPNIDLSLFEDDNGEVYLIGHNHFIARMNKELSDVAEPFRKLEETPYPQEPYIEGVFITRHEGRYQLLQTIWSVKKADGTFSYLRNDKNKQDSLYSYDVVVAEADNIYGPYGPRYAAILQGGHNNIFKDLNGYWWSTTFFNPRGIMGTKFTVTCRPGLVPVKWTDGKLRPDAGRAATFYDALKSN</sequence>
<feature type="chain" id="PRO_5023123927" evidence="5">
    <location>
        <begin position="19"/>
        <end position="372"/>
    </location>
</feature>
<evidence type="ECO:0000256" key="2">
    <source>
        <dbReference type="ARBA" id="ARBA00022801"/>
    </source>
</evidence>
<dbReference type="SUPFAM" id="SSF75005">
    <property type="entry name" value="Arabinanase/levansucrase/invertase"/>
    <property type="match status" value="1"/>
</dbReference>
<name>A0A5C6LJ31_9BACT</name>
<feature type="signal peptide" evidence="5">
    <location>
        <begin position="1"/>
        <end position="18"/>
    </location>
</feature>
<keyword evidence="3 4" id="KW-0326">Glycosidase</keyword>
<reference evidence="6 7" key="1">
    <citation type="submission" date="2019-08" db="EMBL/GenBank/DDBJ databases">
        <title>Whole genome sequencing of chitin degrading bacteria Chitinophaga pinensis YS16.</title>
        <authorList>
            <person name="Singh R.P."/>
            <person name="Manchanda G."/>
            <person name="Maurya I.K."/>
            <person name="Joshi N.K."/>
            <person name="Srivastava A.K."/>
        </authorList>
    </citation>
    <scope>NUCLEOTIDE SEQUENCE [LARGE SCALE GENOMIC DNA]</scope>
    <source>
        <strain evidence="6 7">YS-16</strain>
    </source>
</reference>
<comment type="similarity">
    <text evidence="1 4">Belongs to the glycosyl hydrolase 43 family.</text>
</comment>
<proteinExistence type="inferred from homology"/>
<dbReference type="InterPro" id="IPR023296">
    <property type="entry name" value="Glyco_hydro_beta-prop_sf"/>
</dbReference>
<dbReference type="AlphaFoldDB" id="A0A5C6LJ31"/>
<evidence type="ECO:0000256" key="4">
    <source>
        <dbReference type="RuleBase" id="RU361187"/>
    </source>
</evidence>
<evidence type="ECO:0000313" key="6">
    <source>
        <dbReference type="EMBL" id="TWV89189.1"/>
    </source>
</evidence>
<dbReference type="InterPro" id="IPR006710">
    <property type="entry name" value="Glyco_hydro_43"/>
</dbReference>
<organism evidence="6 7">
    <name type="scientific">Chitinophaga pinensis</name>
    <dbReference type="NCBI Taxonomy" id="79329"/>
    <lineage>
        <taxon>Bacteria</taxon>
        <taxon>Pseudomonadati</taxon>
        <taxon>Bacteroidota</taxon>
        <taxon>Chitinophagia</taxon>
        <taxon>Chitinophagales</taxon>
        <taxon>Chitinophagaceae</taxon>
        <taxon>Chitinophaga</taxon>
    </lineage>
</organism>
<keyword evidence="7" id="KW-1185">Reference proteome</keyword>
<dbReference type="EMBL" id="VOHS01000091">
    <property type="protein sequence ID" value="TWV89189.1"/>
    <property type="molecule type" value="Genomic_DNA"/>
</dbReference>
<evidence type="ECO:0000256" key="1">
    <source>
        <dbReference type="ARBA" id="ARBA00009865"/>
    </source>
</evidence>
<dbReference type="PANTHER" id="PTHR42812">
    <property type="entry name" value="BETA-XYLOSIDASE"/>
    <property type="match status" value="1"/>
</dbReference>
<dbReference type="Proteomes" id="UP000318815">
    <property type="component" value="Unassembled WGS sequence"/>
</dbReference>
<dbReference type="Gene3D" id="2.115.10.20">
    <property type="entry name" value="Glycosyl hydrolase domain, family 43"/>
    <property type="match status" value="1"/>
</dbReference>
<dbReference type="CDD" id="cd08986">
    <property type="entry name" value="GH43-like"/>
    <property type="match status" value="1"/>
</dbReference>
<keyword evidence="2 4" id="KW-0378">Hydrolase</keyword>
<gene>
    <name evidence="6" type="ORF">FEF09_30105</name>
</gene>
<accession>A0A5C6LJ31</accession>
<comment type="caution">
    <text evidence="6">The sequence shown here is derived from an EMBL/GenBank/DDBJ whole genome shotgun (WGS) entry which is preliminary data.</text>
</comment>
<evidence type="ECO:0000256" key="3">
    <source>
        <dbReference type="ARBA" id="ARBA00023295"/>
    </source>
</evidence>
<dbReference type="GO" id="GO:0005975">
    <property type="term" value="P:carbohydrate metabolic process"/>
    <property type="evidence" value="ECO:0007669"/>
    <property type="project" value="InterPro"/>
</dbReference>